<dbReference type="Gene3D" id="4.10.410.20">
    <property type="match status" value="1"/>
</dbReference>
<organism evidence="5 6">
    <name type="scientific">Elysia chlorotica</name>
    <name type="common">Eastern emerald elysia</name>
    <name type="synonym">Sea slug</name>
    <dbReference type="NCBI Taxonomy" id="188477"/>
    <lineage>
        <taxon>Eukaryota</taxon>
        <taxon>Metazoa</taxon>
        <taxon>Spiralia</taxon>
        <taxon>Lophotrochozoa</taxon>
        <taxon>Mollusca</taxon>
        <taxon>Gastropoda</taxon>
        <taxon>Heterobranchia</taxon>
        <taxon>Euthyneura</taxon>
        <taxon>Panpulmonata</taxon>
        <taxon>Sacoglossa</taxon>
        <taxon>Placobranchoidea</taxon>
        <taxon>Plakobranchidae</taxon>
        <taxon>Elysia</taxon>
    </lineage>
</organism>
<dbReference type="SUPFAM" id="SSF90188">
    <property type="entry name" value="Somatomedin B domain"/>
    <property type="match status" value="1"/>
</dbReference>
<sequence length="881" mass="95751">MFIRFLLITLALWAFQWSHLNARSGAASAWKSQSSVNVKETDVEGNGHITASANFTETGVNGNSHNTASANITETGVNGNSHNTASANVTKTGVKGNSHNIASANITETGVNGNSHITASANVEERGLKGNGHIAANIFITATSAESVGHISAAANVTSTGRKSDGQVGANLSFIPIRTDGNGRTSASVDVTPPSREDDGHLAENFNVTPASRLDGDRNPNIVNVTSALRDGNRRFGEGMIVTPISIKNGGGDVFFNFLTTKSLPSFQEGNRLPISTPEPFTPNDTHLFTVPPWYLTNLDGLNESFALSSRSEPDFVQFEGMLRAIHLAYDPFMTLYAKSKLPVSSAVYTMAPEPDAEIMAAASELGLCSQPGVLTRISCRYRCGQIPVTSELPGQCGCDQDCFIYGDCCEDMNTHCLDMFVADTTRLHGLLWEVGMPLCYSSDRHMLLSINYLEKARSSKEPTVFQIDCHSEITKEDALQDIMIALRDANCVFKSTYMDRVVGSRLCDRPDVLVCSHEDKPGGNRVWQASQLKTLKLTVITRNDETTFNFEAQKWGKVKCIARFAATDWKCETNECSDKQLFDTSSQTCYYPDYAYVKLSAPRPIFSSGSDTQGFPIAVTGCSKSNDNNNNNNNNSSNNSSSNSSNNSSIHNNSNNNKAASCSVSTNMGPEILPCSCLKIQSVLQSVGWWHVIADTSALVNKQCVFDLADKALYYDKSNIFVQFNSSQSLNDTDLFGANVTDVFGANSTNLFGANATYVFGANDKNLFGANVTDVFGTNSTNLFRANVTDIFGENSTKIFRANVTDVFGENSTKIFRANATDVFGANLTDKTQKVDFPNISSLAPQLLSLWKARQNECSELMDTTVELCLTRKSWGTPEK</sequence>
<feature type="signal peptide" evidence="3">
    <location>
        <begin position="1"/>
        <end position="22"/>
    </location>
</feature>
<feature type="region of interest" description="Disordered" evidence="2">
    <location>
        <begin position="627"/>
        <end position="652"/>
    </location>
</feature>
<keyword evidence="3" id="KW-0732">Signal</keyword>
<evidence type="ECO:0000256" key="3">
    <source>
        <dbReference type="SAM" id="SignalP"/>
    </source>
</evidence>
<feature type="domain" description="SMB" evidence="4">
    <location>
        <begin position="376"/>
        <end position="426"/>
    </location>
</feature>
<dbReference type="Pfam" id="PF01033">
    <property type="entry name" value="Somatomedin_B"/>
    <property type="match status" value="1"/>
</dbReference>
<evidence type="ECO:0000256" key="2">
    <source>
        <dbReference type="SAM" id="MobiDB-lite"/>
    </source>
</evidence>
<evidence type="ECO:0000256" key="1">
    <source>
        <dbReference type="ARBA" id="ARBA00023157"/>
    </source>
</evidence>
<accession>A0A3S1BD75</accession>
<feature type="chain" id="PRO_5018555712" description="SMB domain-containing protein" evidence="3">
    <location>
        <begin position="23"/>
        <end position="881"/>
    </location>
</feature>
<protein>
    <recommendedName>
        <fullName evidence="4">SMB domain-containing protein</fullName>
    </recommendedName>
</protein>
<dbReference type="OrthoDB" id="120976at2759"/>
<dbReference type="AlphaFoldDB" id="A0A3S1BD75"/>
<keyword evidence="6" id="KW-1185">Reference proteome</keyword>
<dbReference type="InterPro" id="IPR036024">
    <property type="entry name" value="Somatomedin_B-like_dom_sf"/>
</dbReference>
<dbReference type="InterPro" id="IPR001212">
    <property type="entry name" value="Somatomedin_B_dom"/>
</dbReference>
<evidence type="ECO:0000313" key="5">
    <source>
        <dbReference type="EMBL" id="RUS85608.1"/>
    </source>
</evidence>
<keyword evidence="1" id="KW-1015">Disulfide bond</keyword>
<gene>
    <name evidence="5" type="ORF">EGW08_006620</name>
</gene>
<dbReference type="Proteomes" id="UP000271974">
    <property type="component" value="Unassembled WGS sequence"/>
</dbReference>
<name>A0A3S1BD75_ELYCH</name>
<proteinExistence type="predicted"/>
<evidence type="ECO:0000259" key="4">
    <source>
        <dbReference type="PROSITE" id="PS50958"/>
    </source>
</evidence>
<reference evidence="5 6" key="1">
    <citation type="submission" date="2019-01" db="EMBL/GenBank/DDBJ databases">
        <title>A draft genome assembly of the solar-powered sea slug Elysia chlorotica.</title>
        <authorList>
            <person name="Cai H."/>
            <person name="Li Q."/>
            <person name="Fang X."/>
            <person name="Li J."/>
            <person name="Curtis N.E."/>
            <person name="Altenburger A."/>
            <person name="Shibata T."/>
            <person name="Feng M."/>
            <person name="Maeda T."/>
            <person name="Schwartz J.A."/>
            <person name="Shigenobu S."/>
            <person name="Lundholm N."/>
            <person name="Nishiyama T."/>
            <person name="Yang H."/>
            <person name="Hasebe M."/>
            <person name="Li S."/>
            <person name="Pierce S.K."/>
            <person name="Wang J."/>
        </authorList>
    </citation>
    <scope>NUCLEOTIDE SEQUENCE [LARGE SCALE GENOMIC DNA]</scope>
    <source>
        <strain evidence="5">EC2010</strain>
        <tissue evidence="5">Whole organism of an adult</tissue>
    </source>
</reference>
<evidence type="ECO:0000313" key="6">
    <source>
        <dbReference type="Proteomes" id="UP000271974"/>
    </source>
</evidence>
<dbReference type="EMBL" id="RQTK01000164">
    <property type="protein sequence ID" value="RUS85608.1"/>
    <property type="molecule type" value="Genomic_DNA"/>
</dbReference>
<comment type="caution">
    <text evidence="5">The sequence shown here is derived from an EMBL/GenBank/DDBJ whole genome shotgun (WGS) entry which is preliminary data.</text>
</comment>
<dbReference type="STRING" id="188477.A0A3S1BD75"/>
<dbReference type="PROSITE" id="PS50958">
    <property type="entry name" value="SMB_2"/>
    <property type="match status" value="1"/>
</dbReference>